<feature type="domain" description="IclR-ED" evidence="5">
    <location>
        <begin position="80"/>
        <end position="258"/>
    </location>
</feature>
<dbReference type="AlphaFoldDB" id="A0A1H3DLF8"/>
<dbReference type="InterPro" id="IPR029016">
    <property type="entry name" value="GAF-like_dom_sf"/>
</dbReference>
<organism evidence="6 7">
    <name type="scientific">Saccharopolyspora shandongensis</name>
    <dbReference type="NCBI Taxonomy" id="418495"/>
    <lineage>
        <taxon>Bacteria</taxon>
        <taxon>Bacillati</taxon>
        <taxon>Actinomycetota</taxon>
        <taxon>Actinomycetes</taxon>
        <taxon>Pseudonocardiales</taxon>
        <taxon>Pseudonocardiaceae</taxon>
        <taxon>Saccharopolyspora</taxon>
    </lineage>
</organism>
<keyword evidence="7" id="KW-1185">Reference proteome</keyword>
<dbReference type="GO" id="GO:0045892">
    <property type="term" value="P:negative regulation of DNA-templated transcription"/>
    <property type="evidence" value="ECO:0007669"/>
    <property type="project" value="TreeGrafter"/>
</dbReference>
<evidence type="ECO:0000313" key="6">
    <source>
        <dbReference type="EMBL" id="SDX67333.1"/>
    </source>
</evidence>
<dbReference type="InterPro" id="IPR005471">
    <property type="entry name" value="Tscrpt_reg_IclR_N"/>
</dbReference>
<accession>A0A1H3DLF8</accession>
<dbReference type="InterPro" id="IPR036390">
    <property type="entry name" value="WH_DNA-bd_sf"/>
</dbReference>
<name>A0A1H3DLF8_9PSEU</name>
<evidence type="ECO:0000256" key="1">
    <source>
        <dbReference type="ARBA" id="ARBA00023015"/>
    </source>
</evidence>
<reference evidence="7" key="1">
    <citation type="submission" date="2016-10" db="EMBL/GenBank/DDBJ databases">
        <authorList>
            <person name="Varghese N."/>
            <person name="Submissions S."/>
        </authorList>
    </citation>
    <scope>NUCLEOTIDE SEQUENCE [LARGE SCALE GENOMIC DNA]</scope>
    <source>
        <strain evidence="7">CGMCC 4.3530</strain>
    </source>
</reference>
<dbReference type="SMART" id="SM00346">
    <property type="entry name" value="HTH_ICLR"/>
    <property type="match status" value="1"/>
</dbReference>
<dbReference type="PROSITE" id="PS51077">
    <property type="entry name" value="HTH_ICLR"/>
    <property type="match status" value="1"/>
</dbReference>
<dbReference type="InterPro" id="IPR050707">
    <property type="entry name" value="HTH_MetabolicPath_Reg"/>
</dbReference>
<dbReference type="PROSITE" id="PS51078">
    <property type="entry name" value="ICLR_ED"/>
    <property type="match status" value="1"/>
</dbReference>
<dbReference type="STRING" id="418495.SAMN05216215_1013157"/>
<dbReference type="RefSeq" id="WP_218157337.1">
    <property type="nucleotide sequence ID" value="NZ_FNOK01000013.1"/>
</dbReference>
<dbReference type="GO" id="GO:0003677">
    <property type="term" value="F:DNA binding"/>
    <property type="evidence" value="ECO:0007669"/>
    <property type="project" value="UniProtKB-KW"/>
</dbReference>
<dbReference type="PANTHER" id="PTHR30136">
    <property type="entry name" value="HELIX-TURN-HELIX TRANSCRIPTIONAL REGULATOR, ICLR FAMILY"/>
    <property type="match status" value="1"/>
</dbReference>
<protein>
    <submittedName>
        <fullName evidence="6">Transcriptional regulator, IclR family</fullName>
    </submittedName>
</protein>
<dbReference type="GO" id="GO:0003700">
    <property type="term" value="F:DNA-binding transcription factor activity"/>
    <property type="evidence" value="ECO:0007669"/>
    <property type="project" value="TreeGrafter"/>
</dbReference>
<dbReference type="SUPFAM" id="SSF55781">
    <property type="entry name" value="GAF domain-like"/>
    <property type="match status" value="1"/>
</dbReference>
<dbReference type="InterPro" id="IPR014757">
    <property type="entry name" value="Tscrpt_reg_IclR_C"/>
</dbReference>
<evidence type="ECO:0000259" key="4">
    <source>
        <dbReference type="PROSITE" id="PS51077"/>
    </source>
</evidence>
<evidence type="ECO:0000256" key="2">
    <source>
        <dbReference type="ARBA" id="ARBA00023125"/>
    </source>
</evidence>
<keyword evidence="2" id="KW-0238">DNA-binding</keyword>
<sequence length="295" mass="31596">MTVPFAREHADSPRRELPPSMVERMTLILDSFERCSARLTLEDVARSTNLPRSTAHRILDQLVRLDWLRHSAAGYSLGRRALSLGGQANAHDELRGAAAPLLHGLQMKTGMVVHLGVLEGGEIHYLDKVGGRFAASVPSCVGGRAPAHSTALGKAILAGLAPETVDELLGDRIGRLTDRTIGDIGTLHQELNRIRRRRGLAFERGECIPSLACAAAAVRGPEGPVGSISLVGYVQAPLEKVAPLVVDAARTVSQVLYPAAAKPRSCRQMSVVAPEKTWSTATLDRMMAAGTGDWL</sequence>
<dbReference type="SUPFAM" id="SSF46785">
    <property type="entry name" value="Winged helix' DNA-binding domain"/>
    <property type="match status" value="1"/>
</dbReference>
<gene>
    <name evidence="6" type="ORF">SAMN05216215_1013157</name>
</gene>
<dbReference type="Pfam" id="PF01614">
    <property type="entry name" value="IclR_C"/>
    <property type="match status" value="1"/>
</dbReference>
<keyword evidence="3" id="KW-0804">Transcription</keyword>
<feature type="domain" description="HTH iclR-type" evidence="4">
    <location>
        <begin position="19"/>
        <end position="79"/>
    </location>
</feature>
<dbReference type="Gene3D" id="3.30.450.40">
    <property type="match status" value="1"/>
</dbReference>
<dbReference type="InterPro" id="IPR036388">
    <property type="entry name" value="WH-like_DNA-bd_sf"/>
</dbReference>
<dbReference type="PANTHER" id="PTHR30136:SF24">
    <property type="entry name" value="HTH-TYPE TRANSCRIPTIONAL REPRESSOR ALLR"/>
    <property type="match status" value="1"/>
</dbReference>
<dbReference type="Pfam" id="PF09339">
    <property type="entry name" value="HTH_IclR"/>
    <property type="match status" value="1"/>
</dbReference>
<keyword evidence="1" id="KW-0805">Transcription regulation</keyword>
<proteinExistence type="predicted"/>
<evidence type="ECO:0000256" key="3">
    <source>
        <dbReference type="ARBA" id="ARBA00023163"/>
    </source>
</evidence>
<evidence type="ECO:0000259" key="5">
    <source>
        <dbReference type="PROSITE" id="PS51078"/>
    </source>
</evidence>
<dbReference type="Proteomes" id="UP000199529">
    <property type="component" value="Unassembled WGS sequence"/>
</dbReference>
<evidence type="ECO:0000313" key="7">
    <source>
        <dbReference type="Proteomes" id="UP000199529"/>
    </source>
</evidence>
<dbReference type="Gene3D" id="1.10.10.10">
    <property type="entry name" value="Winged helix-like DNA-binding domain superfamily/Winged helix DNA-binding domain"/>
    <property type="match status" value="1"/>
</dbReference>
<dbReference type="EMBL" id="FNOK01000013">
    <property type="protein sequence ID" value="SDX67333.1"/>
    <property type="molecule type" value="Genomic_DNA"/>
</dbReference>